<feature type="transmembrane region" description="Helical" evidence="1">
    <location>
        <begin position="5"/>
        <end position="22"/>
    </location>
</feature>
<keyword evidence="1" id="KW-1133">Transmembrane helix</keyword>
<dbReference type="OrthoDB" id="2991178at2"/>
<organism evidence="2 3">
    <name type="scientific">Sporolactobacillus nakayamae</name>
    <dbReference type="NCBI Taxonomy" id="269670"/>
    <lineage>
        <taxon>Bacteria</taxon>
        <taxon>Bacillati</taxon>
        <taxon>Bacillota</taxon>
        <taxon>Bacilli</taxon>
        <taxon>Bacillales</taxon>
        <taxon>Sporolactobacillaceae</taxon>
        <taxon>Sporolactobacillus</taxon>
    </lineage>
</organism>
<keyword evidence="1" id="KW-0472">Membrane</keyword>
<dbReference type="Proteomes" id="UP000198752">
    <property type="component" value="Unassembled WGS sequence"/>
</dbReference>
<gene>
    <name evidence="2" type="ORF">SAMN02982927_01952</name>
</gene>
<keyword evidence="3" id="KW-1185">Reference proteome</keyword>
<sequence>MKKLLYYAGLFVACFVIQWFWYAQIKTNSNKSLLDMLLTSVVFAVIVFLLDFLSKKRTRK</sequence>
<accession>A0A1I2SLM5</accession>
<evidence type="ECO:0000313" key="2">
    <source>
        <dbReference type="EMBL" id="SFG52589.1"/>
    </source>
</evidence>
<dbReference type="RefSeq" id="WP_093672450.1">
    <property type="nucleotide sequence ID" value="NZ_FOOY01000012.1"/>
</dbReference>
<dbReference type="STRING" id="269670.SAMN02982927_01952"/>
<proteinExistence type="predicted"/>
<name>A0A1I2SLM5_9BACL</name>
<dbReference type="AlphaFoldDB" id="A0A1I2SLM5"/>
<dbReference type="EMBL" id="FOOY01000012">
    <property type="protein sequence ID" value="SFG52589.1"/>
    <property type="molecule type" value="Genomic_DNA"/>
</dbReference>
<evidence type="ECO:0000256" key="1">
    <source>
        <dbReference type="SAM" id="Phobius"/>
    </source>
</evidence>
<feature type="transmembrane region" description="Helical" evidence="1">
    <location>
        <begin position="34"/>
        <end position="53"/>
    </location>
</feature>
<protein>
    <submittedName>
        <fullName evidence="2">Uncharacterized protein</fullName>
    </submittedName>
</protein>
<reference evidence="3" key="1">
    <citation type="submission" date="2016-10" db="EMBL/GenBank/DDBJ databases">
        <authorList>
            <person name="Varghese N."/>
            <person name="Submissions S."/>
        </authorList>
    </citation>
    <scope>NUCLEOTIDE SEQUENCE [LARGE SCALE GENOMIC DNA]</scope>
    <source>
        <strain evidence="3">ATCC 700379</strain>
    </source>
</reference>
<evidence type="ECO:0000313" key="3">
    <source>
        <dbReference type="Proteomes" id="UP000198752"/>
    </source>
</evidence>
<keyword evidence="1" id="KW-0812">Transmembrane</keyword>